<reference evidence="2" key="2">
    <citation type="submission" date="2020-11" db="EMBL/GenBank/DDBJ databases">
        <authorList>
            <consortium name="DOE Joint Genome Institute"/>
            <person name="Kuo A."/>
            <person name="Miyauchi S."/>
            <person name="Kiss E."/>
            <person name="Drula E."/>
            <person name="Kohler A."/>
            <person name="Sanchez-Garcia M."/>
            <person name="Andreopoulos B."/>
            <person name="Barry K.W."/>
            <person name="Bonito G."/>
            <person name="Buee M."/>
            <person name="Carver A."/>
            <person name="Chen C."/>
            <person name="Cichocki N."/>
            <person name="Clum A."/>
            <person name="Culley D."/>
            <person name="Crous P.W."/>
            <person name="Fauchery L."/>
            <person name="Girlanda M."/>
            <person name="Hayes R."/>
            <person name="Keri Z."/>
            <person name="Labutti K."/>
            <person name="Lipzen A."/>
            <person name="Lombard V."/>
            <person name="Magnuson J."/>
            <person name="Maillard F."/>
            <person name="Morin E."/>
            <person name="Murat C."/>
            <person name="Nolan M."/>
            <person name="Ohm R."/>
            <person name="Pangilinan J."/>
            <person name="Pereira M."/>
            <person name="Perotto S."/>
            <person name="Peter M."/>
            <person name="Riley R."/>
            <person name="Sitrit Y."/>
            <person name="Stielow B."/>
            <person name="Szollosi G."/>
            <person name="Zifcakova L."/>
            <person name="Stursova M."/>
            <person name="Spatafora J.W."/>
            <person name="Tedersoo L."/>
            <person name="Vaario L.-M."/>
            <person name="Yamada A."/>
            <person name="Yan M."/>
            <person name="Wang P."/>
            <person name="Xu J."/>
            <person name="Bruns T."/>
            <person name="Baldrian P."/>
            <person name="Vilgalys R."/>
            <person name="Henrissat B."/>
            <person name="Grigoriev I.V."/>
            <person name="Hibbett D."/>
            <person name="Nagy L.G."/>
            <person name="Martin F.M."/>
        </authorList>
    </citation>
    <scope>NUCLEOTIDE SEQUENCE</scope>
    <source>
        <strain evidence="2">UH-Tt-Lm1</strain>
    </source>
</reference>
<sequence length="571" mass="64673">MDTHAYPGKGLSLSQLVFALNEEIKRVACPPRFTLEEVSQLDRDVSIALASIREWKNSFVRINRIPMDILSLLPHHLSSQQDRFHAASVCRHWRKILLKCGALWSQVLLRKGEECVSTLLERAKGSPLDILFHRGAPAGTIALISPRAQQIRCLELILVDWRDVIKFSEFNSGQLPLLRTLKIISPQFLDYVQPNAATSPFFGGSINLQQFFFHSWKLPCLSHFVFPNLTTFELVSCPGEECSASLLLDFLKSSPMLQTVKAKISAEVVLKDIPQKMVVVLPNAQTFSLRVCNDPTTQVYDMAAHVSCPRARSTSLMHSMVNHRINGHLEIFPTSVSWNTILRQYVASPIEEIALEIKSPEYDDVEGSLTFRSTDATSIRLCFKVDETGVNRDELHMGHDQIGWEIFSQALTTIQDHPLLSHIKRLHLTCKVGAPSDYTMSRMSVKIRELFSSLGPLDELTIYGCDLRIFLATFLDSSRLEDSEPPIVFPQIKKLAVLHVNPSMEFEENTECMNAFVELAKSQHALGIPFERVAVRTWRYPPGMADQLRPWVTAVDCHQEWWREQLAELGA</sequence>
<evidence type="ECO:0000313" key="3">
    <source>
        <dbReference type="Proteomes" id="UP000736335"/>
    </source>
</evidence>
<feature type="domain" description="F-box" evidence="1">
    <location>
        <begin position="63"/>
        <end position="109"/>
    </location>
</feature>
<dbReference type="SUPFAM" id="SSF81383">
    <property type="entry name" value="F-box domain"/>
    <property type="match status" value="1"/>
</dbReference>
<gene>
    <name evidence="2" type="ORF">BJ322DRAFT_1067017</name>
</gene>
<name>A0A9P6HBX8_9AGAM</name>
<dbReference type="Pfam" id="PF12937">
    <property type="entry name" value="F-box-like"/>
    <property type="match status" value="1"/>
</dbReference>
<organism evidence="2 3">
    <name type="scientific">Thelephora terrestris</name>
    <dbReference type="NCBI Taxonomy" id="56493"/>
    <lineage>
        <taxon>Eukaryota</taxon>
        <taxon>Fungi</taxon>
        <taxon>Dikarya</taxon>
        <taxon>Basidiomycota</taxon>
        <taxon>Agaricomycotina</taxon>
        <taxon>Agaricomycetes</taxon>
        <taxon>Thelephorales</taxon>
        <taxon>Thelephoraceae</taxon>
        <taxon>Thelephora</taxon>
    </lineage>
</organism>
<reference evidence="2" key="1">
    <citation type="journal article" date="2020" name="Nat. Commun.">
        <title>Large-scale genome sequencing of mycorrhizal fungi provides insights into the early evolution of symbiotic traits.</title>
        <authorList>
            <person name="Miyauchi S."/>
            <person name="Kiss E."/>
            <person name="Kuo A."/>
            <person name="Drula E."/>
            <person name="Kohler A."/>
            <person name="Sanchez-Garcia M."/>
            <person name="Morin E."/>
            <person name="Andreopoulos B."/>
            <person name="Barry K.W."/>
            <person name="Bonito G."/>
            <person name="Buee M."/>
            <person name="Carver A."/>
            <person name="Chen C."/>
            <person name="Cichocki N."/>
            <person name="Clum A."/>
            <person name="Culley D."/>
            <person name="Crous P.W."/>
            <person name="Fauchery L."/>
            <person name="Girlanda M."/>
            <person name="Hayes R.D."/>
            <person name="Keri Z."/>
            <person name="LaButti K."/>
            <person name="Lipzen A."/>
            <person name="Lombard V."/>
            <person name="Magnuson J."/>
            <person name="Maillard F."/>
            <person name="Murat C."/>
            <person name="Nolan M."/>
            <person name="Ohm R.A."/>
            <person name="Pangilinan J."/>
            <person name="Pereira M.F."/>
            <person name="Perotto S."/>
            <person name="Peter M."/>
            <person name="Pfister S."/>
            <person name="Riley R."/>
            <person name="Sitrit Y."/>
            <person name="Stielow J.B."/>
            <person name="Szollosi G."/>
            <person name="Zifcakova L."/>
            <person name="Stursova M."/>
            <person name="Spatafora J.W."/>
            <person name="Tedersoo L."/>
            <person name="Vaario L.M."/>
            <person name="Yamada A."/>
            <person name="Yan M."/>
            <person name="Wang P."/>
            <person name="Xu J."/>
            <person name="Bruns T."/>
            <person name="Baldrian P."/>
            <person name="Vilgalys R."/>
            <person name="Dunand C."/>
            <person name="Henrissat B."/>
            <person name="Grigoriev I.V."/>
            <person name="Hibbett D."/>
            <person name="Nagy L.G."/>
            <person name="Martin F.M."/>
        </authorList>
    </citation>
    <scope>NUCLEOTIDE SEQUENCE</scope>
    <source>
        <strain evidence="2">UH-Tt-Lm1</strain>
    </source>
</reference>
<dbReference type="Proteomes" id="UP000736335">
    <property type="component" value="Unassembled WGS sequence"/>
</dbReference>
<accession>A0A9P6HBX8</accession>
<dbReference type="AlphaFoldDB" id="A0A9P6HBX8"/>
<dbReference type="InterPro" id="IPR001810">
    <property type="entry name" value="F-box_dom"/>
</dbReference>
<evidence type="ECO:0000259" key="1">
    <source>
        <dbReference type="Pfam" id="PF12937"/>
    </source>
</evidence>
<dbReference type="EMBL" id="WIUZ02000009">
    <property type="protein sequence ID" value="KAF9783773.1"/>
    <property type="molecule type" value="Genomic_DNA"/>
</dbReference>
<dbReference type="InterPro" id="IPR036047">
    <property type="entry name" value="F-box-like_dom_sf"/>
</dbReference>
<proteinExistence type="predicted"/>
<evidence type="ECO:0000313" key="2">
    <source>
        <dbReference type="EMBL" id="KAF9783773.1"/>
    </source>
</evidence>
<comment type="caution">
    <text evidence="2">The sequence shown here is derived from an EMBL/GenBank/DDBJ whole genome shotgun (WGS) entry which is preliminary data.</text>
</comment>
<protein>
    <recommendedName>
        <fullName evidence="1">F-box domain-containing protein</fullName>
    </recommendedName>
</protein>
<keyword evidence="3" id="KW-1185">Reference proteome</keyword>
<dbReference type="Gene3D" id="1.20.1280.50">
    <property type="match status" value="1"/>
</dbReference>